<evidence type="ECO:0000256" key="5">
    <source>
        <dbReference type="ARBA" id="ARBA00022741"/>
    </source>
</evidence>
<evidence type="ECO:0000256" key="4">
    <source>
        <dbReference type="ARBA" id="ARBA00022516"/>
    </source>
</evidence>
<feature type="domain" description="Protein root UVB sensitive/RUS" evidence="14">
    <location>
        <begin position="455"/>
        <end position="689"/>
    </location>
</feature>
<evidence type="ECO:0000256" key="2">
    <source>
        <dbReference type="ARBA" id="ARBA00008831"/>
    </source>
</evidence>
<dbReference type="InterPro" id="IPR014721">
    <property type="entry name" value="Ribsml_uS5_D2-typ_fold_subgr"/>
</dbReference>
<keyword evidence="12" id="KW-0456">Lyase</keyword>
<protein>
    <recommendedName>
        <fullName evidence="3">diphosphomevalonate decarboxylase</fullName>
        <ecNumber evidence="3">4.1.1.33</ecNumber>
    </recommendedName>
</protein>
<dbReference type="InterPro" id="IPR053859">
    <property type="entry name" value="MVD-like_N"/>
</dbReference>
<name>A0AAI9V4R4_9PEZI</name>
<evidence type="ECO:0000313" key="17">
    <source>
        <dbReference type="EMBL" id="KAK1470778.1"/>
    </source>
</evidence>
<evidence type="ECO:0000256" key="9">
    <source>
        <dbReference type="ARBA" id="ARBA00023098"/>
    </source>
</evidence>
<dbReference type="Pfam" id="PF04884">
    <property type="entry name" value="UVB_sens_prot"/>
    <property type="match status" value="1"/>
</dbReference>
<dbReference type="GO" id="GO:0019287">
    <property type="term" value="P:isopentenyl diphosphate biosynthetic process, mevalonate pathway"/>
    <property type="evidence" value="ECO:0007669"/>
    <property type="project" value="InterPro"/>
</dbReference>
<dbReference type="Proteomes" id="UP001239213">
    <property type="component" value="Unassembled WGS sequence"/>
</dbReference>
<dbReference type="GO" id="GO:0005524">
    <property type="term" value="F:ATP binding"/>
    <property type="evidence" value="ECO:0007669"/>
    <property type="project" value="UniProtKB-KW"/>
</dbReference>
<evidence type="ECO:0000256" key="6">
    <source>
        <dbReference type="ARBA" id="ARBA00022840"/>
    </source>
</evidence>
<dbReference type="GO" id="GO:0005829">
    <property type="term" value="C:cytosol"/>
    <property type="evidence" value="ECO:0007669"/>
    <property type="project" value="InterPro"/>
</dbReference>
<dbReference type="NCBIfam" id="TIGR01240">
    <property type="entry name" value="mevDPdecarb"/>
    <property type="match status" value="1"/>
</dbReference>
<dbReference type="EC" id="4.1.1.33" evidence="3"/>
<evidence type="ECO:0000256" key="10">
    <source>
        <dbReference type="ARBA" id="ARBA00023166"/>
    </source>
</evidence>
<evidence type="ECO:0000259" key="15">
    <source>
        <dbReference type="Pfam" id="PF18376"/>
    </source>
</evidence>
<keyword evidence="6" id="KW-0067">ATP-binding</keyword>
<comment type="pathway">
    <text evidence="1">Isoprenoid biosynthesis; isopentenyl diphosphate biosynthesis via mevalonate pathway; isopentenyl diphosphate from (R)-mevalonate: step 3/3.</text>
</comment>
<sequence>MSDNKVYRASTTAPVNIAVVKYWGKRDPKLNLPTNSSLSVTLSQADLRTLTTASCSASYPEGDSLILNGEASDVSGARTQACFRELRARRAALEEKTPSLPKLSKLPLKIVTENNFPTAAGLASSAAGFAALVRAIADLYELPESPSELSLIARQGSGSACRSLFGGYVAWRMGDKADGTDSKADLVAEASHWPEMRALILVVSAAKKGVSSTSGMQQTVATSGLFKQRVAEVVPKHMGEMEEAIAKRDFEKFAEVTMRDSNSFHSSCADTYPPIFYMNDVSRAAIRAVEQINAAAGKTIAAYTFDAGPNAVIYYLEENAAAVVGAFSPILGSVGGWKEGAKDLKSSVALDEAVAGIIQSGVSRVIQTGVGEGPIKSDIYLVGEDVAQKFSLKRMAGAEEKEVLIEERDGTGRITHRWLHNTASRKITLARQSHQNTIPTVTTVLATSTTAGLANMRQILYDAFLPIGYPDSVTPDYIGYQTFDSLQAFFSTITGLLANRAILQGLGVGDASSSATYALLLTILKDGISRVATIAFAYRFGLVIEPECKRYRYLADIFNDSAFFLDLFSPYFDPWTKVLALVLAEALRAMCGVAAGASKAALSKHFARRNNLSELNAKEASQETAVGLVGLLVGSIVVRYVESREAVFALMVVLVFVHLGMNYLGVRCVQLNVLNQQRATILFKHYMQTKQILSPAQVASRESIVFWTPVIKDHRGEVITKIGFAKSYAHAMTADLKSARVRFVTPKQQSTEKAGQKAHPGFILCLCERGDIATIRILLLGDWSPTEANDIDTLMAWYYATMLAHDRTLASKTSSQKLLHGAIPVDEIEIGGSNEKLDSKALEQAGWDVNEPNLDAFAPRISIGFEDKKGL</sequence>
<dbReference type="EMBL" id="MPDP01000223">
    <property type="protein sequence ID" value="KAK1470778.1"/>
    <property type="molecule type" value="Genomic_DNA"/>
</dbReference>
<comment type="catalytic activity">
    <reaction evidence="13">
        <text>(R)-5-diphosphomevalonate + ATP = isopentenyl diphosphate + ADP + phosphate + CO2</text>
        <dbReference type="Rhea" id="RHEA:23732"/>
        <dbReference type="ChEBI" id="CHEBI:16526"/>
        <dbReference type="ChEBI" id="CHEBI:30616"/>
        <dbReference type="ChEBI" id="CHEBI:43474"/>
        <dbReference type="ChEBI" id="CHEBI:57557"/>
        <dbReference type="ChEBI" id="CHEBI:128769"/>
        <dbReference type="ChEBI" id="CHEBI:456216"/>
        <dbReference type="EC" id="4.1.1.33"/>
    </reaction>
    <physiologicalReaction direction="left-to-right" evidence="13">
        <dbReference type="Rhea" id="RHEA:23733"/>
    </physiologicalReaction>
</comment>
<feature type="domain" description="Diphosphomevalonate decarboxylase-like N-terminal" evidence="16">
    <location>
        <begin position="13"/>
        <end position="183"/>
    </location>
</feature>
<dbReference type="Gene3D" id="3.30.70.890">
    <property type="entry name" value="GHMP kinase, C-terminal domain"/>
    <property type="match status" value="1"/>
</dbReference>
<dbReference type="InterPro" id="IPR041431">
    <property type="entry name" value="Mvd1_C"/>
</dbReference>
<evidence type="ECO:0000256" key="3">
    <source>
        <dbReference type="ARBA" id="ARBA00012296"/>
    </source>
</evidence>
<gene>
    <name evidence="17" type="ORF">CCUS01_00893</name>
</gene>
<dbReference type="Gene3D" id="3.30.230.10">
    <property type="match status" value="1"/>
</dbReference>
<keyword evidence="5" id="KW-0547">Nucleotide-binding</keyword>
<evidence type="ECO:0000256" key="13">
    <source>
        <dbReference type="ARBA" id="ARBA00048416"/>
    </source>
</evidence>
<keyword evidence="18" id="KW-1185">Reference proteome</keyword>
<evidence type="ECO:0000256" key="8">
    <source>
        <dbReference type="ARBA" id="ARBA00023011"/>
    </source>
</evidence>
<dbReference type="InterPro" id="IPR020568">
    <property type="entry name" value="Ribosomal_Su5_D2-typ_SF"/>
</dbReference>
<evidence type="ECO:0000256" key="11">
    <source>
        <dbReference type="ARBA" id="ARBA00023221"/>
    </source>
</evidence>
<keyword evidence="8" id="KW-0756">Sterol biosynthesis</keyword>
<dbReference type="InterPro" id="IPR036554">
    <property type="entry name" value="GHMP_kinase_C_sf"/>
</dbReference>
<dbReference type="InterPro" id="IPR054549">
    <property type="entry name" value="UVB_sens_RUS_dom"/>
</dbReference>
<evidence type="ECO:0000256" key="7">
    <source>
        <dbReference type="ARBA" id="ARBA00022955"/>
    </source>
</evidence>
<dbReference type="GO" id="GO:0016126">
    <property type="term" value="P:sterol biosynthetic process"/>
    <property type="evidence" value="ECO:0007669"/>
    <property type="project" value="UniProtKB-KW"/>
</dbReference>
<dbReference type="AlphaFoldDB" id="A0AAI9V4R4"/>
<proteinExistence type="inferred from homology"/>
<accession>A0AAI9V4R4</accession>
<evidence type="ECO:0000256" key="12">
    <source>
        <dbReference type="ARBA" id="ARBA00023239"/>
    </source>
</evidence>
<dbReference type="SUPFAM" id="SSF54211">
    <property type="entry name" value="Ribosomal protein S5 domain 2-like"/>
    <property type="match status" value="1"/>
</dbReference>
<comment type="caution">
    <text evidence="17">The sequence shown here is derived from an EMBL/GenBank/DDBJ whole genome shotgun (WGS) entry which is preliminary data.</text>
</comment>
<dbReference type="InterPro" id="IPR029765">
    <property type="entry name" value="Mev_diP_decarb"/>
</dbReference>
<organism evidence="17 18">
    <name type="scientific">Colletotrichum cuscutae</name>
    <dbReference type="NCBI Taxonomy" id="1209917"/>
    <lineage>
        <taxon>Eukaryota</taxon>
        <taxon>Fungi</taxon>
        <taxon>Dikarya</taxon>
        <taxon>Ascomycota</taxon>
        <taxon>Pezizomycotina</taxon>
        <taxon>Sordariomycetes</taxon>
        <taxon>Hypocreomycetidae</taxon>
        <taxon>Glomerellales</taxon>
        <taxon>Glomerellaceae</taxon>
        <taxon>Colletotrichum</taxon>
        <taxon>Colletotrichum acutatum species complex</taxon>
    </lineage>
</organism>
<dbReference type="SUPFAM" id="SSF55060">
    <property type="entry name" value="GHMP Kinase, C-terminal domain"/>
    <property type="match status" value="1"/>
</dbReference>
<dbReference type="Pfam" id="PF22700">
    <property type="entry name" value="MVD-like_N"/>
    <property type="match status" value="1"/>
</dbReference>
<keyword evidence="11" id="KW-0753">Steroid metabolism</keyword>
<dbReference type="Pfam" id="PF18376">
    <property type="entry name" value="MDD_C"/>
    <property type="match status" value="1"/>
</dbReference>
<dbReference type="PANTHER" id="PTHR10977:SF3">
    <property type="entry name" value="DIPHOSPHOMEVALONATE DECARBOXYLASE"/>
    <property type="match status" value="1"/>
</dbReference>
<dbReference type="PANTHER" id="PTHR10977">
    <property type="entry name" value="DIPHOSPHOMEVALONATE DECARBOXYLASE"/>
    <property type="match status" value="1"/>
</dbReference>
<keyword evidence="10" id="KW-1207">Sterol metabolism</keyword>
<comment type="similarity">
    <text evidence="2">Belongs to the diphosphomevalonate decarboxylase family.</text>
</comment>
<evidence type="ECO:0000256" key="1">
    <source>
        <dbReference type="ARBA" id="ARBA00005055"/>
    </source>
</evidence>
<keyword evidence="7" id="KW-0752">Steroid biosynthesis</keyword>
<reference evidence="17" key="1">
    <citation type="submission" date="2016-11" db="EMBL/GenBank/DDBJ databases">
        <title>The genome sequence of Colletotrichum cuscutae.</title>
        <authorList>
            <person name="Baroncelli R."/>
        </authorList>
    </citation>
    <scope>NUCLEOTIDE SEQUENCE</scope>
    <source>
        <strain evidence="17">IMI 304802</strain>
    </source>
</reference>
<keyword evidence="4" id="KW-0444">Lipid biosynthesis</keyword>
<evidence type="ECO:0000259" key="14">
    <source>
        <dbReference type="Pfam" id="PF04884"/>
    </source>
</evidence>
<feature type="domain" description="Mvd1 C-terminal" evidence="15">
    <location>
        <begin position="198"/>
        <end position="375"/>
    </location>
</feature>
<dbReference type="FunFam" id="3.30.70.890:FF:000005">
    <property type="entry name" value="Diphosphomevalonate decarboxylase"/>
    <property type="match status" value="1"/>
</dbReference>
<evidence type="ECO:0000313" key="18">
    <source>
        <dbReference type="Proteomes" id="UP001239213"/>
    </source>
</evidence>
<dbReference type="GO" id="GO:0004163">
    <property type="term" value="F:diphosphomevalonate decarboxylase activity"/>
    <property type="evidence" value="ECO:0007669"/>
    <property type="project" value="UniProtKB-EC"/>
</dbReference>
<keyword evidence="9" id="KW-0443">Lipid metabolism</keyword>
<evidence type="ECO:0000259" key="16">
    <source>
        <dbReference type="Pfam" id="PF22700"/>
    </source>
</evidence>
<dbReference type="FunFam" id="3.30.230.10:FF:000018">
    <property type="entry name" value="Diphosphomevalonate decarboxylase"/>
    <property type="match status" value="1"/>
</dbReference>